<comment type="caution">
    <text evidence="1">The sequence shown here is derived from an EMBL/GenBank/DDBJ whole genome shotgun (WGS) entry which is preliminary data.</text>
</comment>
<evidence type="ECO:0000313" key="2">
    <source>
        <dbReference type="Proteomes" id="UP000556329"/>
    </source>
</evidence>
<sequence length="83" mass="8979">MAEMRKVIERVTVTSAVLIPEAPYMAETPKSHSQFLSASGHPFLLSIDRPTATPPGNDQSFPSDRMAEDCEALVDAFGASAER</sequence>
<dbReference type="EMBL" id="JACHEF010000020">
    <property type="protein sequence ID" value="MBB6414324.1"/>
    <property type="molecule type" value="Genomic_DNA"/>
</dbReference>
<dbReference type="AlphaFoldDB" id="A0A841PGA6"/>
<keyword evidence="2" id="KW-1185">Reference proteome</keyword>
<proteinExistence type="predicted"/>
<evidence type="ECO:0000313" key="1">
    <source>
        <dbReference type="EMBL" id="MBB6414324.1"/>
    </source>
</evidence>
<accession>A0A841PGA6</accession>
<organism evidence="1 2">
    <name type="scientific">Mesorhizobium sangaii</name>
    <dbReference type="NCBI Taxonomy" id="505389"/>
    <lineage>
        <taxon>Bacteria</taxon>
        <taxon>Pseudomonadati</taxon>
        <taxon>Pseudomonadota</taxon>
        <taxon>Alphaproteobacteria</taxon>
        <taxon>Hyphomicrobiales</taxon>
        <taxon>Phyllobacteriaceae</taxon>
        <taxon>Mesorhizobium</taxon>
    </lineage>
</organism>
<reference evidence="1 2" key="1">
    <citation type="submission" date="2020-08" db="EMBL/GenBank/DDBJ databases">
        <title>Genomic Encyclopedia of Type Strains, Phase IV (KMG-IV): sequencing the most valuable type-strain genomes for metagenomic binning, comparative biology and taxonomic classification.</title>
        <authorList>
            <person name="Goeker M."/>
        </authorList>
    </citation>
    <scope>NUCLEOTIDE SEQUENCE [LARGE SCALE GENOMIC DNA]</scope>
    <source>
        <strain evidence="1 2">DSM 100039</strain>
    </source>
</reference>
<dbReference type="Proteomes" id="UP000556329">
    <property type="component" value="Unassembled WGS sequence"/>
</dbReference>
<gene>
    <name evidence="1" type="ORF">HNQ71_007034</name>
</gene>
<protein>
    <submittedName>
        <fullName evidence="1">Uncharacterized protein</fullName>
    </submittedName>
</protein>
<name>A0A841PGA6_9HYPH</name>